<keyword evidence="2" id="KW-1185">Reference proteome</keyword>
<dbReference type="Pfam" id="PF11917">
    <property type="entry name" value="DUF3435"/>
    <property type="match status" value="1"/>
</dbReference>
<dbReference type="PANTHER" id="PTHR37535:SF4">
    <property type="entry name" value="FLUG DOMAIN-CONTAINING PROTEIN"/>
    <property type="match status" value="1"/>
</dbReference>
<dbReference type="PANTHER" id="PTHR37535">
    <property type="entry name" value="FLUG DOMAIN PROTEIN"/>
    <property type="match status" value="1"/>
</dbReference>
<organism evidence="1 2">
    <name type="scientific">Apiospora arundinis</name>
    <dbReference type="NCBI Taxonomy" id="335852"/>
    <lineage>
        <taxon>Eukaryota</taxon>
        <taxon>Fungi</taxon>
        <taxon>Dikarya</taxon>
        <taxon>Ascomycota</taxon>
        <taxon>Pezizomycotina</taxon>
        <taxon>Sordariomycetes</taxon>
        <taxon>Xylariomycetidae</taxon>
        <taxon>Amphisphaeriales</taxon>
        <taxon>Apiosporaceae</taxon>
        <taxon>Apiospora</taxon>
    </lineage>
</organism>
<proteinExistence type="predicted"/>
<dbReference type="Proteomes" id="UP001390339">
    <property type="component" value="Unassembled WGS sequence"/>
</dbReference>
<evidence type="ECO:0000313" key="2">
    <source>
        <dbReference type="Proteomes" id="UP001390339"/>
    </source>
</evidence>
<name>A0ABR2HYZ6_9PEZI</name>
<sequence length="850" mass="97685">MGSLDLAQIGRIQEQLAEAERPEAPQLTAEELQHYWDRGNKRRPTRPNRAIHTQANIVDGQRRWIAFCQQLPNAPDWKALLKTLSWDNRGLGESFCRYLMRRKKSAIGTLSTIRLYLRQLSAVYWKYTGAELEKRFKDHIVLILKLEIAPKFGLRVEPKHKKVLNPAGFTYLAHFRWVRDKTTFKLGLDRLDDALIRIFLMWTGCRRHELVYGQSKNLHKKVKEEYYGEPDAYTDVDDDADQYIQPRSKICWVCERVDERTTSALKVLCWEDIDLWILRDPLRDGGRDRLAMQILLRFHKGHNKEMVPTWYPFIEEKLPVLCPPSHLLAKALAEGVVDLPGYDRAEPFFNTKISMSAVRIPWKEEFWHKPVFRRTVESIEGPKKSDNALTADAFDHNSSKLGQAAGLPDPFQSYVYRRGNLEILDKHYKPSIRDQGARHRANSTVYQRYYANAMRNAVAQDAGLGRGTESPYLDILNHIGLQYDENAPTGASDEVMRAVGPNSTIRRLERQWEELEASLTVQYGRPTKATGADKEKRVQMQYDLRVARQQHRRKVAEILRKDHFKKRNNDEFDRQLRGLHESQSPLQTVVFCLRERRLLAAILGDLDEDLSEDEIVRRKVDAINAWVDYAWKIEPKESDPLPLPGDIQTPPESSIQPRASQASLALPEPGQRILAPKPWYTSMIHEPVCPPQTALQPLAVVRDSPPHGAGGAVELSPAAMPAEDGTATLLDSRQIARKAVHTCIFCGRGFTRKGTMWNCVERHLARRTNEAVRCPRPECKAMELKLDNEMHFKSHAQKVHNIELRPKITIRLKSSMDPSENVQSTTKIILKPRAEKPMPSRKITLRVNKG</sequence>
<reference evidence="1 2" key="1">
    <citation type="journal article" date="2024" name="IMA Fungus">
        <title>Apiospora arundinis, a panoply of carbohydrate-active enzymes and secondary metabolites.</title>
        <authorList>
            <person name="Sorensen T."/>
            <person name="Petersen C."/>
            <person name="Muurmann A.T."/>
            <person name="Christiansen J.V."/>
            <person name="Brundto M.L."/>
            <person name="Overgaard C.K."/>
            <person name="Boysen A.T."/>
            <person name="Wollenberg R.D."/>
            <person name="Larsen T.O."/>
            <person name="Sorensen J.L."/>
            <person name="Nielsen K.L."/>
            <person name="Sondergaard T.E."/>
        </authorList>
    </citation>
    <scope>NUCLEOTIDE SEQUENCE [LARGE SCALE GENOMIC DNA]</scope>
    <source>
        <strain evidence="1 2">AAU 773</strain>
    </source>
</reference>
<accession>A0ABR2HYZ6</accession>
<comment type="caution">
    <text evidence="1">The sequence shown here is derived from an EMBL/GenBank/DDBJ whole genome shotgun (WGS) entry which is preliminary data.</text>
</comment>
<dbReference type="InterPro" id="IPR021842">
    <property type="entry name" value="DUF3435"/>
</dbReference>
<evidence type="ECO:0000313" key="1">
    <source>
        <dbReference type="EMBL" id="KAK8855319.1"/>
    </source>
</evidence>
<gene>
    <name evidence="1" type="ORF">PGQ11_011231</name>
</gene>
<protein>
    <submittedName>
        <fullName evidence="1">FluG domain-containing protein</fullName>
    </submittedName>
</protein>
<dbReference type="EMBL" id="JAPCWZ010000007">
    <property type="protein sequence ID" value="KAK8855319.1"/>
    <property type="molecule type" value="Genomic_DNA"/>
</dbReference>